<feature type="non-terminal residue" evidence="1">
    <location>
        <position position="53"/>
    </location>
</feature>
<evidence type="ECO:0000313" key="2">
    <source>
        <dbReference type="Proteomes" id="UP000789366"/>
    </source>
</evidence>
<proteinExistence type="predicted"/>
<dbReference type="Proteomes" id="UP000789366">
    <property type="component" value="Unassembled WGS sequence"/>
</dbReference>
<sequence>CLNSEKNIDIKDLNDQDNTADKNDLEEKGNRLDMSEKEKLDLELQNKIIEIDN</sequence>
<reference evidence="1" key="1">
    <citation type="submission" date="2021-06" db="EMBL/GenBank/DDBJ databases">
        <authorList>
            <person name="Kallberg Y."/>
            <person name="Tangrot J."/>
            <person name="Rosling A."/>
        </authorList>
    </citation>
    <scope>NUCLEOTIDE SEQUENCE</scope>
    <source>
        <strain evidence="1">28 12/20/2015</strain>
    </source>
</reference>
<gene>
    <name evidence="1" type="ORF">SPELUC_LOCUS11698</name>
</gene>
<organism evidence="1 2">
    <name type="scientific">Cetraspora pellucida</name>
    <dbReference type="NCBI Taxonomy" id="1433469"/>
    <lineage>
        <taxon>Eukaryota</taxon>
        <taxon>Fungi</taxon>
        <taxon>Fungi incertae sedis</taxon>
        <taxon>Mucoromycota</taxon>
        <taxon>Glomeromycotina</taxon>
        <taxon>Glomeromycetes</taxon>
        <taxon>Diversisporales</taxon>
        <taxon>Gigasporaceae</taxon>
        <taxon>Cetraspora</taxon>
    </lineage>
</organism>
<keyword evidence="2" id="KW-1185">Reference proteome</keyword>
<protein>
    <submittedName>
        <fullName evidence="1">11528_t:CDS:1</fullName>
    </submittedName>
</protein>
<feature type="non-terminal residue" evidence="1">
    <location>
        <position position="1"/>
    </location>
</feature>
<comment type="caution">
    <text evidence="1">The sequence shown here is derived from an EMBL/GenBank/DDBJ whole genome shotgun (WGS) entry which is preliminary data.</text>
</comment>
<dbReference type="EMBL" id="CAJVPW010025524">
    <property type="protein sequence ID" value="CAG8709015.1"/>
    <property type="molecule type" value="Genomic_DNA"/>
</dbReference>
<name>A0ACA9PG22_9GLOM</name>
<accession>A0ACA9PG22</accession>
<evidence type="ECO:0000313" key="1">
    <source>
        <dbReference type="EMBL" id="CAG8709015.1"/>
    </source>
</evidence>